<dbReference type="EMBL" id="CABDUW010001369">
    <property type="protein sequence ID" value="VTJ80961.1"/>
    <property type="molecule type" value="Genomic_DNA"/>
</dbReference>
<dbReference type="AlphaFoldDB" id="A0A5E4CJ09"/>
<reference evidence="1" key="2">
    <citation type="submission" date="2020-08" db="EMBL/GenBank/DDBJ databases">
        <authorList>
            <person name="Shumante A."/>
            <person name="Zimin A.V."/>
            <person name="Puiu D."/>
            <person name="Salzberg S.L."/>
        </authorList>
    </citation>
    <scope>NUCLEOTIDE SEQUENCE</scope>
    <source>
        <strain evidence="1">WC2-LM</strain>
        <tissue evidence="1">Liver</tissue>
    </source>
</reference>
<keyword evidence="3" id="KW-1185">Reference proteome</keyword>
<gene>
    <name evidence="1" type="ORF">GHT09_011315</name>
    <name evidence="2" type="ORF">MONAX_5E030616</name>
</gene>
<dbReference type="Proteomes" id="UP000335636">
    <property type="component" value="Unassembled WGS sequence"/>
</dbReference>
<evidence type="ECO:0000313" key="2">
    <source>
        <dbReference type="EMBL" id="VTJ80961.1"/>
    </source>
</evidence>
<sequence length="123" mass="13899">MLTDLLCIQNNNQKDSTQNWGLTLSSKDLSKTCSSTAHFKTPEILDITQSLTLETQLVQWSGYTGPSTSLLESKQERKKVHFSREYPRVPRAGVFLFLPEATGKHPGVFCISLWNSLRQVLQT</sequence>
<accession>A0A5E4CJ09</accession>
<name>A0A5E4CJ09_MARMO</name>
<dbReference type="Proteomes" id="UP000662637">
    <property type="component" value="Unassembled WGS sequence"/>
</dbReference>
<proteinExistence type="predicted"/>
<reference evidence="2 3" key="1">
    <citation type="submission" date="2019-04" db="EMBL/GenBank/DDBJ databases">
        <authorList>
            <person name="Alioto T."/>
            <person name="Alioto T."/>
        </authorList>
    </citation>
    <scope>NUCLEOTIDE SEQUENCE [LARGE SCALE GENOMIC DNA]</scope>
</reference>
<evidence type="ECO:0000313" key="1">
    <source>
        <dbReference type="EMBL" id="KAF7477612.1"/>
    </source>
</evidence>
<dbReference type="EMBL" id="WJEC01001873">
    <property type="protein sequence ID" value="KAF7477612.1"/>
    <property type="molecule type" value="Genomic_DNA"/>
</dbReference>
<organism evidence="2 3">
    <name type="scientific">Marmota monax</name>
    <name type="common">Woodchuck</name>
    <dbReference type="NCBI Taxonomy" id="9995"/>
    <lineage>
        <taxon>Eukaryota</taxon>
        <taxon>Metazoa</taxon>
        <taxon>Chordata</taxon>
        <taxon>Craniata</taxon>
        <taxon>Vertebrata</taxon>
        <taxon>Euteleostomi</taxon>
        <taxon>Mammalia</taxon>
        <taxon>Eutheria</taxon>
        <taxon>Euarchontoglires</taxon>
        <taxon>Glires</taxon>
        <taxon>Rodentia</taxon>
        <taxon>Sciuromorpha</taxon>
        <taxon>Sciuridae</taxon>
        <taxon>Xerinae</taxon>
        <taxon>Marmotini</taxon>
        <taxon>Marmota</taxon>
    </lineage>
</organism>
<protein>
    <submittedName>
        <fullName evidence="2">Uncharacterized protein</fullName>
    </submittedName>
</protein>
<evidence type="ECO:0000313" key="3">
    <source>
        <dbReference type="Proteomes" id="UP000335636"/>
    </source>
</evidence>